<evidence type="ECO:0000259" key="2">
    <source>
        <dbReference type="Pfam" id="PF07786"/>
    </source>
</evidence>
<evidence type="ECO:0000256" key="1">
    <source>
        <dbReference type="SAM" id="Phobius"/>
    </source>
</evidence>
<name>A0ABX6QS89_9HYPH</name>
<evidence type="ECO:0000313" key="4">
    <source>
        <dbReference type="Proteomes" id="UP000308530"/>
    </source>
</evidence>
<feature type="transmembrane region" description="Helical" evidence="1">
    <location>
        <begin position="181"/>
        <end position="202"/>
    </location>
</feature>
<feature type="transmembrane region" description="Helical" evidence="1">
    <location>
        <begin position="21"/>
        <end position="39"/>
    </location>
</feature>
<gene>
    <name evidence="3" type="ORF">FE840_013985</name>
</gene>
<dbReference type="InterPro" id="IPR012429">
    <property type="entry name" value="HGSNAT_cat"/>
</dbReference>
<reference evidence="3 4" key="1">
    <citation type="submission" date="2020-06" db="EMBL/GenBank/DDBJ databases">
        <title>Genome sequence of Rhizobium sp strain ADMK78.</title>
        <authorList>
            <person name="Rahi P."/>
        </authorList>
    </citation>
    <scope>NUCLEOTIDE SEQUENCE [LARGE SCALE GENOMIC DNA]</scope>
    <source>
        <strain evidence="3 4">ADMK78</strain>
    </source>
</reference>
<dbReference type="Pfam" id="PF07786">
    <property type="entry name" value="HGSNAT_cat"/>
    <property type="match status" value="1"/>
</dbReference>
<feature type="transmembrane region" description="Helical" evidence="1">
    <location>
        <begin position="93"/>
        <end position="110"/>
    </location>
</feature>
<evidence type="ECO:0000313" key="3">
    <source>
        <dbReference type="EMBL" id="QLF71418.1"/>
    </source>
</evidence>
<sequence>MSSVEPRTAASPPIRKRLPSLDSLRGIALIAMATYHFAWDLEMFGYLEPGTSTSGWLRIYARAIASSFLFLAGFSLVLAHYPQLNLKNFGRRLGVILAAALVITAATYIAVPDAFIFFGILHAIALGSIIGLLFLKVPPVLTLVVAAAMVALPTFYRSVIFDMPILWFVGLSETLPRSNDYVPILPWAGALLAGVAVARLMAAQNGYAWLARLPDGPAWLQWGGRHSLTVYIIHQPILIAVIYLASFVIPPPSPDLSGNYLKNCQPACEAGGSSVNFCLAYCGCTLGELQQQSLLEPLQSGAILPGDDQRLQSIAEVCSAAASDGS</sequence>
<organism evidence="3 4">
    <name type="scientific">Peteryoungia desertarenae</name>
    <dbReference type="NCBI Taxonomy" id="1813451"/>
    <lineage>
        <taxon>Bacteria</taxon>
        <taxon>Pseudomonadati</taxon>
        <taxon>Pseudomonadota</taxon>
        <taxon>Alphaproteobacteria</taxon>
        <taxon>Hyphomicrobiales</taxon>
        <taxon>Rhizobiaceae</taxon>
        <taxon>Peteryoungia</taxon>
    </lineage>
</organism>
<feature type="transmembrane region" description="Helical" evidence="1">
    <location>
        <begin position="228"/>
        <end position="249"/>
    </location>
</feature>
<proteinExistence type="predicted"/>
<feature type="transmembrane region" description="Helical" evidence="1">
    <location>
        <begin position="59"/>
        <end position="81"/>
    </location>
</feature>
<accession>A0ABX6QS89</accession>
<feature type="transmembrane region" description="Helical" evidence="1">
    <location>
        <begin position="140"/>
        <end position="161"/>
    </location>
</feature>
<feature type="transmembrane region" description="Helical" evidence="1">
    <location>
        <begin position="116"/>
        <end position="135"/>
    </location>
</feature>
<dbReference type="EMBL" id="CP058350">
    <property type="protein sequence ID" value="QLF71418.1"/>
    <property type="molecule type" value="Genomic_DNA"/>
</dbReference>
<dbReference type="Proteomes" id="UP000308530">
    <property type="component" value="Chromosome"/>
</dbReference>
<keyword evidence="1" id="KW-1133">Transmembrane helix</keyword>
<keyword evidence="1" id="KW-0472">Membrane</keyword>
<feature type="domain" description="Heparan-alpha-glucosaminide N-acetyltransferase catalytic" evidence="2">
    <location>
        <begin position="17"/>
        <end position="236"/>
    </location>
</feature>
<dbReference type="RefSeq" id="WP_138286704.1">
    <property type="nucleotide sequence ID" value="NZ_CP058350.1"/>
</dbReference>
<keyword evidence="1" id="KW-0812">Transmembrane</keyword>
<protein>
    <submittedName>
        <fullName evidence="3">DUF1624 domain-containing protein</fullName>
    </submittedName>
</protein>
<keyword evidence="4" id="KW-1185">Reference proteome</keyword>